<dbReference type="EMBL" id="CP031517">
    <property type="protein sequence ID" value="QOS39289.1"/>
    <property type="molecule type" value="Genomic_DNA"/>
</dbReference>
<feature type="domain" description="Glucose-1-phosphate adenylyltransferase/Bifunctional protein GlmU-like C-terminal hexapeptide" evidence="4">
    <location>
        <begin position="288"/>
        <end position="359"/>
    </location>
</feature>
<accession>A0A7M1XIA9</accession>
<dbReference type="Proteomes" id="UP000593591">
    <property type="component" value="Chromosome"/>
</dbReference>
<dbReference type="SUPFAM" id="SSF53448">
    <property type="entry name" value="Nucleotide-diphospho-sugar transferases"/>
    <property type="match status" value="1"/>
</dbReference>
<dbReference type="Gene3D" id="2.160.10.10">
    <property type="entry name" value="Hexapeptide repeat proteins"/>
    <property type="match status" value="1"/>
</dbReference>
<keyword evidence="5" id="KW-0808">Transferase</keyword>
<keyword evidence="2" id="KW-0320">Glycogen biosynthesis</keyword>
<gene>
    <name evidence="5" type="primary">glgD</name>
    <name evidence="5" type="ORF">DYE49_02005</name>
</gene>
<feature type="domain" description="Nucleotidyl transferase" evidence="3">
    <location>
        <begin position="19"/>
        <end position="210"/>
    </location>
</feature>
<dbReference type="Gene3D" id="3.90.550.10">
    <property type="entry name" value="Spore Coat Polysaccharide Biosynthesis Protein SpsA, Chain A"/>
    <property type="match status" value="1"/>
</dbReference>
<protein>
    <submittedName>
        <fullName evidence="5">Glucose-1-phosphate adenylyltransferase subunit GlgD</fullName>
        <ecNumber evidence="5">2.7.7.27</ecNumber>
    </submittedName>
</protein>
<dbReference type="KEGG" id="trc:DYE49_02005"/>
<dbReference type="Pfam" id="PF00483">
    <property type="entry name" value="NTP_transferase"/>
    <property type="match status" value="1"/>
</dbReference>
<sequence length="372" mass="41502">MAYKVAGIIDCFGNPEFGPLTQHRPMASTSFLGRYSFIDFPLSNFLNSGILNMGILCQNHIRSLSKHVGNGRSWISNTKRGALEILYDEPNVANPAYNTDIADIIENKVFFKDVHPDYVILVSPNFVYEADFSKLLDEHVASGDRITLLYTHVESGLKNHFLGADKIGISSRGRVNRMETNMGDEDSGDISMGCLILDYPMLESLVEYARSTSSFFNLGDCLKYLAPTVMIRATKFEGYVRDFDSLPHYLEYSLELLDRKIFNSLFQEHWPIHTRTYDTVPVQCRAGSDVTNSYLANGSVIEGKVTGSILGRNVRIEKDAVVINSIIGNDVVISEGTHVENAVIDRDAQVLHVSEVIGTKDEPIYIARGDIV</sequence>
<dbReference type="AlphaFoldDB" id="A0A7M1XIA9"/>
<dbReference type="InterPro" id="IPR011832">
    <property type="entry name" value="GlgDAde_trans"/>
</dbReference>
<dbReference type="InterPro" id="IPR011004">
    <property type="entry name" value="Trimer_LpxA-like_sf"/>
</dbReference>
<organism evidence="5 6">
    <name type="scientific">Treponema rectale</name>
    <dbReference type="NCBI Taxonomy" id="744512"/>
    <lineage>
        <taxon>Bacteria</taxon>
        <taxon>Pseudomonadati</taxon>
        <taxon>Spirochaetota</taxon>
        <taxon>Spirochaetia</taxon>
        <taxon>Spirochaetales</taxon>
        <taxon>Treponemataceae</taxon>
        <taxon>Treponema</taxon>
    </lineage>
</organism>
<comment type="similarity">
    <text evidence="1">Belongs to the bacterial/plant glucose-1-phosphate adenylyltransferase family.</text>
</comment>
<dbReference type="Pfam" id="PF24894">
    <property type="entry name" value="Hexapep_GlmU"/>
    <property type="match status" value="1"/>
</dbReference>
<dbReference type="PANTHER" id="PTHR43523">
    <property type="entry name" value="GLUCOSE-1-PHOSPHATE ADENYLYLTRANSFERASE-RELATED"/>
    <property type="match status" value="1"/>
</dbReference>
<proteinExistence type="inferred from homology"/>
<evidence type="ECO:0000313" key="6">
    <source>
        <dbReference type="Proteomes" id="UP000593591"/>
    </source>
</evidence>
<evidence type="ECO:0000256" key="1">
    <source>
        <dbReference type="ARBA" id="ARBA00010443"/>
    </source>
</evidence>
<dbReference type="GO" id="GO:0005978">
    <property type="term" value="P:glycogen biosynthetic process"/>
    <property type="evidence" value="ECO:0007669"/>
    <property type="project" value="UniProtKB-KW"/>
</dbReference>
<name>A0A7M1XIA9_9SPIR</name>
<dbReference type="InterPro" id="IPR005835">
    <property type="entry name" value="NTP_transferase_dom"/>
</dbReference>
<keyword evidence="5" id="KW-0548">Nucleotidyltransferase</keyword>
<dbReference type="GO" id="GO:0008878">
    <property type="term" value="F:glucose-1-phosphate adenylyltransferase activity"/>
    <property type="evidence" value="ECO:0007669"/>
    <property type="project" value="UniProtKB-EC"/>
</dbReference>
<dbReference type="InterPro" id="IPR056818">
    <property type="entry name" value="GlmU/GlgC-like_hexapep"/>
</dbReference>
<evidence type="ECO:0000259" key="4">
    <source>
        <dbReference type="Pfam" id="PF24894"/>
    </source>
</evidence>
<dbReference type="SUPFAM" id="SSF51161">
    <property type="entry name" value="Trimeric LpxA-like enzymes"/>
    <property type="match status" value="1"/>
</dbReference>
<evidence type="ECO:0000256" key="2">
    <source>
        <dbReference type="ARBA" id="ARBA00023056"/>
    </source>
</evidence>
<dbReference type="InterPro" id="IPR011831">
    <property type="entry name" value="ADP-Glc_PPase"/>
</dbReference>
<dbReference type="PANTHER" id="PTHR43523:SF6">
    <property type="entry name" value="GLYCOGEN BIOSYNTHESIS PROTEIN GLGD"/>
    <property type="match status" value="1"/>
</dbReference>
<evidence type="ECO:0000259" key="3">
    <source>
        <dbReference type="Pfam" id="PF00483"/>
    </source>
</evidence>
<dbReference type="EC" id="2.7.7.27" evidence="5"/>
<evidence type="ECO:0000313" key="5">
    <source>
        <dbReference type="EMBL" id="QOS39289.1"/>
    </source>
</evidence>
<dbReference type="InterPro" id="IPR029044">
    <property type="entry name" value="Nucleotide-diphossugar_trans"/>
</dbReference>
<dbReference type="NCBIfam" id="TIGR02092">
    <property type="entry name" value="glgD"/>
    <property type="match status" value="1"/>
</dbReference>
<reference evidence="5 6" key="1">
    <citation type="submission" date="2018-08" db="EMBL/GenBank/DDBJ databases">
        <title>The first complete genome of Treponema rectale (CHPAT), a commensal spirochete of the bovine rectum.</title>
        <authorList>
            <person name="Staton G.J."/>
            <person name="Clegg S.R."/>
            <person name="Carter S.D."/>
            <person name="Radford A.D."/>
            <person name="Darby A."/>
            <person name="Hall N."/>
            <person name="Birtles R.J."/>
            <person name="Evans N.J."/>
        </authorList>
    </citation>
    <scope>NUCLEOTIDE SEQUENCE [LARGE SCALE GENOMIC DNA]</scope>
    <source>
        <strain evidence="5 6">CHPA</strain>
    </source>
</reference>